<comment type="cofactor">
    <cofactor evidence="1">
        <name>FAD</name>
        <dbReference type="ChEBI" id="CHEBI:57692"/>
    </cofactor>
</comment>
<keyword evidence="7" id="KW-1185">Reference proteome</keyword>
<evidence type="ECO:0000256" key="1">
    <source>
        <dbReference type="ARBA" id="ARBA00001974"/>
    </source>
</evidence>
<dbReference type="InterPro" id="IPR036188">
    <property type="entry name" value="FAD/NAD-bd_sf"/>
</dbReference>
<dbReference type="Proteomes" id="UP000007304">
    <property type="component" value="Unassembled WGS sequence"/>
</dbReference>
<reference evidence="6" key="1">
    <citation type="submission" date="2011-07" db="EMBL/GenBank/DDBJ databases">
        <title>The Genome Sequence of Exophiala (Wangiella) dermatitidis NIH/UT8656.</title>
        <authorList>
            <consortium name="The Broad Institute Genome Sequencing Platform"/>
            <person name="Cuomo C."/>
            <person name="Wang Z."/>
            <person name="Hunicke-Smith S."/>
            <person name="Szanislo P.J."/>
            <person name="Earl A."/>
            <person name="Young S.K."/>
            <person name="Zeng Q."/>
            <person name="Gargeya S."/>
            <person name="Fitzgerald M."/>
            <person name="Haas B."/>
            <person name="Abouelleil A."/>
            <person name="Alvarado L."/>
            <person name="Arachchi H.M."/>
            <person name="Berlin A."/>
            <person name="Brown A."/>
            <person name="Chapman S.B."/>
            <person name="Chen Z."/>
            <person name="Dunbar C."/>
            <person name="Freedman E."/>
            <person name="Gearin G."/>
            <person name="Gellesch M."/>
            <person name="Goldberg J."/>
            <person name="Griggs A."/>
            <person name="Gujja S."/>
            <person name="Heiman D."/>
            <person name="Howarth C."/>
            <person name="Larson L."/>
            <person name="Lui A."/>
            <person name="MacDonald P.J.P."/>
            <person name="Montmayeur A."/>
            <person name="Murphy C."/>
            <person name="Neiman D."/>
            <person name="Pearson M."/>
            <person name="Priest M."/>
            <person name="Roberts A."/>
            <person name="Saif S."/>
            <person name="Shea T."/>
            <person name="Shenoy N."/>
            <person name="Sisk P."/>
            <person name="Stolte C."/>
            <person name="Sykes S."/>
            <person name="Wortman J."/>
            <person name="Nusbaum C."/>
            <person name="Birren B."/>
        </authorList>
    </citation>
    <scope>NUCLEOTIDE SEQUENCE</scope>
    <source>
        <strain evidence="6">NIH/UT8656</strain>
    </source>
</reference>
<keyword evidence="3" id="KW-0285">Flavoprotein</keyword>
<evidence type="ECO:0000256" key="5">
    <source>
        <dbReference type="ARBA" id="ARBA00023002"/>
    </source>
</evidence>
<dbReference type="Pfam" id="PF00743">
    <property type="entry name" value="FMO-like"/>
    <property type="match status" value="1"/>
</dbReference>
<dbReference type="OMA" id="FHKTTVW"/>
<dbReference type="InterPro" id="IPR020946">
    <property type="entry name" value="Flavin_mOase-like"/>
</dbReference>
<evidence type="ECO:0000313" key="6">
    <source>
        <dbReference type="EMBL" id="EHY53829.1"/>
    </source>
</evidence>
<accession>H6BQL2</accession>
<dbReference type="EMBL" id="JH226131">
    <property type="protein sequence ID" value="EHY53829.1"/>
    <property type="molecule type" value="Genomic_DNA"/>
</dbReference>
<dbReference type="GO" id="GO:0050661">
    <property type="term" value="F:NADP binding"/>
    <property type="evidence" value="ECO:0007669"/>
    <property type="project" value="InterPro"/>
</dbReference>
<dbReference type="PANTHER" id="PTHR42877">
    <property type="entry name" value="L-ORNITHINE N(5)-MONOOXYGENASE-RELATED"/>
    <property type="match status" value="1"/>
</dbReference>
<dbReference type="GeneID" id="20306650"/>
<organism evidence="6 7">
    <name type="scientific">Exophiala dermatitidis (strain ATCC 34100 / CBS 525.76 / NIH/UT8656)</name>
    <name type="common">Black yeast</name>
    <name type="synonym">Wangiella dermatitidis</name>
    <dbReference type="NCBI Taxonomy" id="858893"/>
    <lineage>
        <taxon>Eukaryota</taxon>
        <taxon>Fungi</taxon>
        <taxon>Dikarya</taxon>
        <taxon>Ascomycota</taxon>
        <taxon>Pezizomycotina</taxon>
        <taxon>Eurotiomycetes</taxon>
        <taxon>Chaetothyriomycetidae</taxon>
        <taxon>Chaetothyriales</taxon>
        <taxon>Herpotrichiellaceae</taxon>
        <taxon>Exophiala</taxon>
    </lineage>
</organism>
<name>H6BQL2_EXODN</name>
<dbReference type="PANTHER" id="PTHR42877:SF8">
    <property type="entry name" value="MONOOXYGENASE"/>
    <property type="match status" value="1"/>
</dbReference>
<keyword evidence="6" id="KW-0503">Monooxygenase</keyword>
<dbReference type="GO" id="GO:0050660">
    <property type="term" value="F:flavin adenine dinucleotide binding"/>
    <property type="evidence" value="ECO:0007669"/>
    <property type="project" value="InterPro"/>
</dbReference>
<dbReference type="InParanoid" id="H6BQL2"/>
<evidence type="ECO:0000256" key="3">
    <source>
        <dbReference type="ARBA" id="ARBA00022630"/>
    </source>
</evidence>
<evidence type="ECO:0000256" key="4">
    <source>
        <dbReference type="ARBA" id="ARBA00022827"/>
    </source>
</evidence>
<sequence>MGSIDMTSESGYHIKNQWHSQPRPIRIVCIGAGAAGLLVAYKLKRNLKLFDLVIYEKNAGIGGTWYENRYPGCACDVPAHVYTYSFEPNPDWSAFYASAPEIRQYFERFAERYDLYPYIRTKTRVLSSTWVEDKGVYELQVQLEDGTIIQDWCHILINGTGTLSRWKWPDIPGLHDFKGKLVHSADWDTSVDWSGKTVAVIGTGSSAIQIVPQVQKTAEKVICFMRSVTWISPPIAGDVLKETKAHSSDPGQSQTNQYFYTEEDKRRFREHPDELLAYRKKLESQFTGTFDIFIAGSQMSKDAQRLMRDEMYRRIGPGHEELKKNLIPTWAPGCRRMTPGEGYLEALVQDNVVTVHKNIAKVVPEGLVDSTGQLHRADIIVCATGFDVSHKPNFTVTGVNGADMRQEFEPEPYVYLSMAVPKFPNYFTINGARGSWASGTALNSHEACVDYIVKCISRIQTENIRALEVKMEPIKQLYEHMDEWHKGSVWNDDCKSWYKNNIPGGKPLLWGGSSLHFIKTLQLVRWEHYDFRYFGKNMWEFLGNGRVEAEMTNDIDGLAPYIRNEDTPWSVQ</sequence>
<dbReference type="AlphaFoldDB" id="H6BQL2"/>
<dbReference type="eggNOG" id="KOG1399">
    <property type="taxonomic scope" value="Eukaryota"/>
</dbReference>
<dbReference type="HOGENOM" id="CLU_006937_6_2_1"/>
<gene>
    <name evidence="6" type="ORF">HMPREF1120_02011</name>
</gene>
<keyword evidence="4" id="KW-0274">FAD</keyword>
<dbReference type="VEuPathDB" id="FungiDB:HMPREF1120_02011"/>
<evidence type="ECO:0000313" key="7">
    <source>
        <dbReference type="Proteomes" id="UP000007304"/>
    </source>
</evidence>
<comment type="similarity">
    <text evidence="2">Belongs to the FAD-binding monooxygenase family.</text>
</comment>
<dbReference type="RefSeq" id="XP_009154290.1">
    <property type="nucleotide sequence ID" value="XM_009156042.1"/>
</dbReference>
<proteinExistence type="inferred from homology"/>
<protein>
    <submittedName>
        <fullName evidence="6">Cyclohexanone monooxygenase</fullName>
    </submittedName>
</protein>
<evidence type="ECO:0000256" key="2">
    <source>
        <dbReference type="ARBA" id="ARBA00010139"/>
    </source>
</evidence>
<dbReference type="SUPFAM" id="SSF51905">
    <property type="entry name" value="FAD/NAD(P)-binding domain"/>
    <property type="match status" value="3"/>
</dbReference>
<dbReference type="InterPro" id="IPR051209">
    <property type="entry name" value="FAD-bind_Monooxygenase_sf"/>
</dbReference>
<keyword evidence="5" id="KW-0560">Oxidoreductase</keyword>
<dbReference type="Gene3D" id="3.50.50.60">
    <property type="entry name" value="FAD/NAD(P)-binding domain"/>
    <property type="match status" value="2"/>
</dbReference>
<dbReference type="OrthoDB" id="74360at2759"/>
<dbReference type="GO" id="GO:0004499">
    <property type="term" value="F:N,N-dimethylaniline monooxygenase activity"/>
    <property type="evidence" value="ECO:0007669"/>
    <property type="project" value="InterPro"/>
</dbReference>